<comment type="function">
    <text evidence="14">This fusion protein includes a component of the F(0) channel (subunit b) and of the F(1) subunit (subunit delta). Two copies of subunit b and one of delta together form the peripheral 'stator' stalk which links F(1) to F(0).</text>
</comment>
<dbReference type="OrthoDB" id="5242917at2"/>
<evidence type="ECO:0000256" key="12">
    <source>
        <dbReference type="ARBA" id="ARBA00023268"/>
    </source>
</evidence>
<evidence type="ECO:0000256" key="10">
    <source>
        <dbReference type="ARBA" id="ARBA00023065"/>
    </source>
</evidence>
<dbReference type="STRING" id="85968.GCA_900073015_00931"/>
<evidence type="ECO:0000256" key="1">
    <source>
        <dbReference type="ARBA" id="ARBA00004162"/>
    </source>
</evidence>
<gene>
    <name evidence="17" type="primary">atpH</name>
    <name evidence="18" type="ORF">CQY22_009375</name>
</gene>
<evidence type="ECO:0000256" key="2">
    <source>
        <dbReference type="ARBA" id="ARBA00010377"/>
    </source>
</evidence>
<dbReference type="RefSeq" id="WP_090586759.1">
    <property type="nucleotide sequence ID" value="NZ_CP104302.1"/>
</dbReference>
<evidence type="ECO:0000256" key="9">
    <source>
        <dbReference type="ARBA" id="ARBA00022989"/>
    </source>
</evidence>
<keyword evidence="11 17" id="KW-0472">Membrane</keyword>
<comment type="similarity">
    <text evidence="2">In the C-terminal section; belongs to the ATPase delta chain family.</text>
</comment>
<evidence type="ECO:0000256" key="5">
    <source>
        <dbReference type="ARBA" id="ARBA00022475"/>
    </source>
</evidence>
<accession>A0A2G5PAG2</accession>
<dbReference type="InterPro" id="IPR002146">
    <property type="entry name" value="ATP_synth_b/b'su_bac/chlpt"/>
</dbReference>
<dbReference type="GO" id="GO:0045259">
    <property type="term" value="C:proton-transporting ATP synthase complex"/>
    <property type="evidence" value="ECO:0007669"/>
    <property type="project" value="UniProtKB-KW"/>
</dbReference>
<evidence type="ECO:0000256" key="7">
    <source>
        <dbReference type="ARBA" id="ARBA00022692"/>
    </source>
</evidence>
<evidence type="ECO:0000313" key="18">
    <source>
        <dbReference type="EMBL" id="PIB75348.1"/>
    </source>
</evidence>
<proteinExistence type="inferred from homology"/>
<evidence type="ECO:0000256" key="8">
    <source>
        <dbReference type="ARBA" id="ARBA00022781"/>
    </source>
</evidence>
<keyword evidence="18" id="KW-0378">Hydrolase</keyword>
<evidence type="ECO:0000256" key="3">
    <source>
        <dbReference type="ARBA" id="ARBA00010811"/>
    </source>
</evidence>
<keyword evidence="17" id="KW-0139">CF(1)</keyword>
<dbReference type="GO" id="GO:0016787">
    <property type="term" value="F:hydrolase activity"/>
    <property type="evidence" value="ECO:0007669"/>
    <property type="project" value="UniProtKB-KW"/>
</dbReference>
<dbReference type="CDD" id="cd06503">
    <property type="entry name" value="ATP-synt_Fo_b"/>
    <property type="match status" value="1"/>
</dbReference>
<keyword evidence="9" id="KW-1133">Transmembrane helix</keyword>
<keyword evidence="8 17" id="KW-0375">Hydrogen ion transport</keyword>
<protein>
    <recommendedName>
        <fullName evidence="17">ATP synthase subunit delta</fullName>
    </recommendedName>
    <alternativeName>
        <fullName evidence="17">ATP synthase F(1) sector subunit delta</fullName>
    </alternativeName>
    <alternativeName>
        <fullName evidence="17">F-type ATPase subunit delta</fullName>
        <shortName evidence="17">F-ATPase subunit delta</shortName>
    </alternativeName>
</protein>
<dbReference type="InterPro" id="IPR028987">
    <property type="entry name" value="ATP_synth_B-like_membr_sf"/>
</dbReference>
<keyword evidence="12" id="KW-0511">Multifunctional enzyme</keyword>
<evidence type="ECO:0000256" key="15">
    <source>
        <dbReference type="ARBA" id="ARBA00025198"/>
    </source>
</evidence>
<evidence type="ECO:0000256" key="13">
    <source>
        <dbReference type="ARBA" id="ARBA00023310"/>
    </source>
</evidence>
<dbReference type="EMBL" id="PDCN02000010">
    <property type="protein sequence ID" value="PIB75348.1"/>
    <property type="molecule type" value="Genomic_DNA"/>
</dbReference>
<keyword evidence="10 17" id="KW-0406">Ion transport</keyword>
<evidence type="ECO:0000256" key="11">
    <source>
        <dbReference type="ARBA" id="ARBA00023136"/>
    </source>
</evidence>
<dbReference type="HAMAP" id="MF_01416">
    <property type="entry name" value="ATP_synth_delta_bact"/>
    <property type="match status" value="1"/>
</dbReference>
<dbReference type="NCBIfam" id="NF009967">
    <property type="entry name" value="PRK13430.1"/>
    <property type="match status" value="1"/>
</dbReference>
<dbReference type="InterPro" id="IPR000711">
    <property type="entry name" value="ATPase_OSCP/dsu"/>
</dbReference>
<keyword evidence="19" id="KW-1185">Reference proteome</keyword>
<comment type="subcellular location">
    <subcellularLocation>
        <location evidence="17">Cell membrane</location>
        <topology evidence="17">Peripheral membrane protein</topology>
    </subcellularLocation>
    <subcellularLocation>
        <location evidence="1">Cell membrane</location>
        <topology evidence="1">Single-pass membrane protein</topology>
    </subcellularLocation>
</comment>
<reference evidence="18 19" key="1">
    <citation type="journal article" date="2017" name="Infect. Genet. Evol.">
        <title>The new phylogeny of the genus Mycobacterium: The old and the news.</title>
        <authorList>
            <person name="Tortoli E."/>
            <person name="Fedrizzi T."/>
            <person name="Meehan C.J."/>
            <person name="Trovato A."/>
            <person name="Grottola A."/>
            <person name="Giacobazzi E."/>
            <person name="Serpini G.F."/>
            <person name="Tagliazucchi S."/>
            <person name="Fabio A."/>
            <person name="Bettua C."/>
            <person name="Bertorelli R."/>
            <person name="Frascaro F."/>
            <person name="De Sanctis V."/>
            <person name="Pecorari M."/>
            <person name="Jousson O."/>
            <person name="Segata N."/>
            <person name="Cirillo D.M."/>
        </authorList>
    </citation>
    <scope>NUCLEOTIDE SEQUENCE [LARGE SCALE GENOMIC DNA]</scope>
    <source>
        <strain evidence="18 19">CIP1034565</strain>
    </source>
</reference>
<dbReference type="Proteomes" id="UP000230551">
    <property type="component" value="Unassembled WGS sequence"/>
</dbReference>
<dbReference type="PANTHER" id="PTHR11910">
    <property type="entry name" value="ATP SYNTHASE DELTA CHAIN"/>
    <property type="match status" value="1"/>
</dbReference>
<dbReference type="NCBIfam" id="NF009961">
    <property type="entry name" value="PRK13428.1"/>
    <property type="match status" value="1"/>
</dbReference>
<sequence length="445" mass="47274">MSTFIGQLIGFAILAYLAVKYVFPLIGGLMAKQQEAIRVSLAESKTAADKLANADQTKAQMLADAQTEGERIRTDAQSDSIRIAEQLGEQAVSDADRIKALGASQIESMRAQQIRALRGSLGADAVNRAEEIVRAHVADPAAQAATVDRYLDELDSMAAGSAPLPSSVSLNLKSSSRAAVDALVSKFESVSNTVDTEGLVGFADELGAVGQLLRANRNLSRVLSNPADDPGAKRTLIDRVFGGKVGAKTAELLQTAGAARWSSEQDLGPAFIYLAQVVLLVRAERLGAGERVEDELFRVGRALDSSPDLTQMLSDYGQPVESRLALLDDVLNRGGSTHQVTRELLAQAVELTHGERIDLVVNDLAEVAVTRRGELVARASAAAPLTDAQRTRLTTILSRIYGHPIALKFDVDPELLGGLHITVADEVIDGAISSRLAAARIGLPD</sequence>
<organism evidence="18 19">
    <name type="scientific">Mycolicibacterium brumae</name>
    <dbReference type="NCBI Taxonomy" id="85968"/>
    <lineage>
        <taxon>Bacteria</taxon>
        <taxon>Bacillati</taxon>
        <taxon>Actinomycetota</taxon>
        <taxon>Actinomycetes</taxon>
        <taxon>Mycobacteriales</taxon>
        <taxon>Mycobacteriaceae</taxon>
        <taxon>Mycolicibacterium</taxon>
    </lineage>
</organism>
<keyword evidence="6" id="KW-0138">CF(0)</keyword>
<keyword evidence="4 17" id="KW-0813">Transport</keyword>
<evidence type="ECO:0000256" key="4">
    <source>
        <dbReference type="ARBA" id="ARBA00022448"/>
    </source>
</evidence>
<dbReference type="PRINTS" id="PR00125">
    <property type="entry name" value="ATPASEDELTA"/>
</dbReference>
<keyword evidence="5 17" id="KW-1003">Cell membrane</keyword>
<name>A0A2G5PAG2_9MYCO</name>
<dbReference type="Pfam" id="PF00430">
    <property type="entry name" value="ATP-synt_B"/>
    <property type="match status" value="1"/>
</dbReference>
<comment type="function">
    <text evidence="17">This protein is part of the stalk that links CF(0) to CF(1). It either transmits conformational changes from CF(0) to CF(1) or is implicated in proton conduction.</text>
</comment>
<evidence type="ECO:0000256" key="6">
    <source>
        <dbReference type="ARBA" id="ARBA00022547"/>
    </source>
</evidence>
<evidence type="ECO:0000256" key="16">
    <source>
        <dbReference type="ARBA" id="ARBA00025830"/>
    </source>
</evidence>
<evidence type="ECO:0000256" key="17">
    <source>
        <dbReference type="HAMAP-Rule" id="MF_01416"/>
    </source>
</evidence>
<comment type="caution">
    <text evidence="18">The sequence shown here is derived from an EMBL/GenBank/DDBJ whole genome shotgun (WGS) entry which is preliminary data.</text>
</comment>
<comment type="subunit">
    <text evidence="16">F-type ATPases have 2 components, F(1) - the catalytic core - and F(0) - the membrane proton channel. F(1) has five subunits: alpha(3), beta(3), gamma(1), delta(1), epsilon(1). F(0) has three main subunits: a(1), b(2) and c(10-14). The alpha and beta chains form an alternating ring which encloses part of the gamma chain. F(1) is attached to F(0) by a central stalk formed by the gamma and epsilon chains, while a peripheral stalk is formed by the delta and b chains.</text>
</comment>
<dbReference type="Pfam" id="PF00213">
    <property type="entry name" value="OSCP"/>
    <property type="match status" value="1"/>
</dbReference>
<dbReference type="GO" id="GO:0005886">
    <property type="term" value="C:plasma membrane"/>
    <property type="evidence" value="ECO:0007669"/>
    <property type="project" value="UniProtKB-SubCell"/>
</dbReference>
<dbReference type="GO" id="GO:0046933">
    <property type="term" value="F:proton-transporting ATP synthase activity, rotational mechanism"/>
    <property type="evidence" value="ECO:0007669"/>
    <property type="project" value="UniProtKB-UniRule"/>
</dbReference>
<dbReference type="SUPFAM" id="SSF81573">
    <property type="entry name" value="F1F0 ATP synthase subunit B, membrane domain"/>
    <property type="match status" value="1"/>
</dbReference>
<evidence type="ECO:0000256" key="14">
    <source>
        <dbReference type="ARBA" id="ARBA00024925"/>
    </source>
</evidence>
<evidence type="ECO:0000313" key="19">
    <source>
        <dbReference type="Proteomes" id="UP000230551"/>
    </source>
</evidence>
<comment type="similarity">
    <text evidence="17">Belongs to the ATPase delta chain family.</text>
</comment>
<dbReference type="AlphaFoldDB" id="A0A2G5PAG2"/>
<comment type="similarity">
    <text evidence="3">In the N-terminal section; belongs to the ATPase B chain family.</text>
</comment>
<keyword evidence="13 17" id="KW-0066">ATP synthesis</keyword>
<keyword evidence="7" id="KW-0812">Transmembrane</keyword>
<comment type="function">
    <text evidence="15 17">F(1)F(0) ATP synthase produces ATP from ADP in the presence of a proton or sodium gradient. F-type ATPases consist of two structural domains, F(1) containing the extramembraneous catalytic core and F(0) containing the membrane proton channel, linked together by a central stalk and a peripheral stalk. During catalysis, ATP synthesis in the catalytic domain of F(1) is coupled via a rotary mechanism of the central stalk subunits to proton translocation.</text>
</comment>